<gene>
    <name evidence="2" type="ORF">UFOVP1035_109</name>
    <name evidence="3" type="ORF">UFOVP1181_68</name>
    <name evidence="1" type="ORF">UFOVP965_113</name>
</gene>
<sequence length="79" mass="9134">MRYSTWLLSQVDELGSQAGFAKTCWDDINNGCASPIYSFTEWIKHFEEKHKANKDILIYRLTQSLGEFKKANEIGEHHG</sequence>
<evidence type="ECO:0000313" key="3">
    <source>
        <dbReference type="EMBL" id="CAB4188726.1"/>
    </source>
</evidence>
<dbReference type="EMBL" id="LR796984">
    <property type="protein sequence ID" value="CAB4179902.1"/>
    <property type="molecule type" value="Genomic_DNA"/>
</dbReference>
<dbReference type="EMBL" id="LR796920">
    <property type="protein sequence ID" value="CAB4175104.1"/>
    <property type="molecule type" value="Genomic_DNA"/>
</dbReference>
<reference evidence="1" key="1">
    <citation type="submission" date="2020-05" db="EMBL/GenBank/DDBJ databases">
        <authorList>
            <person name="Chiriac C."/>
            <person name="Salcher M."/>
            <person name="Ghai R."/>
            <person name="Kavagutti S V."/>
        </authorList>
    </citation>
    <scope>NUCLEOTIDE SEQUENCE</scope>
</reference>
<accession>A0A6J5Q6B7</accession>
<evidence type="ECO:0000313" key="2">
    <source>
        <dbReference type="EMBL" id="CAB4179902.1"/>
    </source>
</evidence>
<dbReference type="EMBL" id="LR797127">
    <property type="protein sequence ID" value="CAB4188726.1"/>
    <property type="molecule type" value="Genomic_DNA"/>
</dbReference>
<protein>
    <submittedName>
        <fullName evidence="1">Uncharacterized protein</fullName>
    </submittedName>
</protein>
<proteinExistence type="predicted"/>
<name>A0A6J5Q6B7_9CAUD</name>
<evidence type="ECO:0000313" key="1">
    <source>
        <dbReference type="EMBL" id="CAB4175104.1"/>
    </source>
</evidence>
<organism evidence="1">
    <name type="scientific">uncultured Caudovirales phage</name>
    <dbReference type="NCBI Taxonomy" id="2100421"/>
    <lineage>
        <taxon>Viruses</taxon>
        <taxon>Duplodnaviria</taxon>
        <taxon>Heunggongvirae</taxon>
        <taxon>Uroviricota</taxon>
        <taxon>Caudoviricetes</taxon>
        <taxon>Peduoviridae</taxon>
        <taxon>Maltschvirus</taxon>
        <taxon>Maltschvirus maltsch</taxon>
    </lineage>
</organism>